<evidence type="ECO:0000256" key="7">
    <source>
        <dbReference type="ARBA" id="ARBA00023157"/>
    </source>
</evidence>
<feature type="region of interest" description="Disordered" evidence="8">
    <location>
        <begin position="1"/>
        <end position="47"/>
    </location>
</feature>
<gene>
    <name evidence="11" type="primary">LOC106155394</name>
</gene>
<dbReference type="Proteomes" id="UP000085678">
    <property type="component" value="Unplaced"/>
</dbReference>
<keyword evidence="5" id="KW-0430">Lectin</keyword>
<comment type="function">
    <text evidence="1">Acts as a defensive agent. Recognizes blood group fucosylated oligosaccharides including A, B, H and Lewis B-type antigens. Does not recognize Lewis A antigen and has low affinity for monovalent haptens.</text>
</comment>
<feature type="domain" description="Fucolectin tachylectin-4 pentraxin-1" evidence="9">
    <location>
        <begin position="149"/>
        <end position="282"/>
    </location>
</feature>
<dbReference type="PANTHER" id="PTHR45713">
    <property type="entry name" value="FTP DOMAIN-CONTAINING PROTEIN"/>
    <property type="match status" value="1"/>
</dbReference>
<evidence type="ECO:0000259" key="9">
    <source>
        <dbReference type="SMART" id="SM00607"/>
    </source>
</evidence>
<name>A0A1S3HJM2_LINAN</name>
<evidence type="ECO:0000313" key="10">
    <source>
        <dbReference type="Proteomes" id="UP000085678"/>
    </source>
</evidence>
<dbReference type="InterPro" id="IPR006585">
    <property type="entry name" value="FTP1"/>
</dbReference>
<keyword evidence="4" id="KW-0479">Metal-binding</keyword>
<feature type="region of interest" description="Disordered" evidence="8">
    <location>
        <begin position="84"/>
        <end position="126"/>
    </location>
</feature>
<comment type="similarity">
    <text evidence="2">Belongs to the fucolectin family.</text>
</comment>
<reference evidence="11" key="1">
    <citation type="submission" date="2025-08" db="UniProtKB">
        <authorList>
            <consortium name="RefSeq"/>
        </authorList>
    </citation>
    <scope>IDENTIFICATION</scope>
    <source>
        <tissue evidence="11">Gonads</tissue>
    </source>
</reference>
<evidence type="ECO:0000256" key="3">
    <source>
        <dbReference type="ARBA" id="ARBA00011233"/>
    </source>
</evidence>
<dbReference type="Pfam" id="PF22633">
    <property type="entry name" value="F5_F8_type_C_2"/>
    <property type="match status" value="1"/>
</dbReference>
<keyword evidence="10" id="KW-1185">Reference proteome</keyword>
<evidence type="ECO:0000313" key="11">
    <source>
        <dbReference type="RefSeq" id="XP_013385651.1"/>
    </source>
</evidence>
<dbReference type="InterPro" id="IPR051941">
    <property type="entry name" value="BG_Antigen-Binding_Lectin"/>
</dbReference>
<dbReference type="GeneID" id="106155394"/>
<evidence type="ECO:0000256" key="1">
    <source>
        <dbReference type="ARBA" id="ARBA00002219"/>
    </source>
</evidence>
<dbReference type="RefSeq" id="XP_013385651.1">
    <property type="nucleotide sequence ID" value="XM_013530197.1"/>
</dbReference>
<dbReference type="PANTHER" id="PTHR45713:SF6">
    <property type="entry name" value="F5_8 TYPE C DOMAIN-CONTAINING PROTEIN"/>
    <property type="match status" value="1"/>
</dbReference>
<proteinExistence type="inferred from homology"/>
<dbReference type="Gene3D" id="2.60.120.260">
    <property type="entry name" value="Galactose-binding domain-like"/>
    <property type="match status" value="1"/>
</dbReference>
<organism evidence="10 11">
    <name type="scientific">Lingula anatina</name>
    <name type="common">Brachiopod</name>
    <name type="synonym">Lingula unguis</name>
    <dbReference type="NCBI Taxonomy" id="7574"/>
    <lineage>
        <taxon>Eukaryota</taxon>
        <taxon>Metazoa</taxon>
        <taxon>Spiralia</taxon>
        <taxon>Lophotrochozoa</taxon>
        <taxon>Brachiopoda</taxon>
        <taxon>Linguliformea</taxon>
        <taxon>Lingulata</taxon>
        <taxon>Lingulida</taxon>
        <taxon>Linguloidea</taxon>
        <taxon>Lingulidae</taxon>
        <taxon>Lingula</taxon>
    </lineage>
</organism>
<dbReference type="SMART" id="SM00607">
    <property type="entry name" value="FTP"/>
    <property type="match status" value="1"/>
</dbReference>
<feature type="compositionally biased region" description="Low complexity" evidence="8">
    <location>
        <begin position="95"/>
        <end position="112"/>
    </location>
</feature>
<dbReference type="InParanoid" id="A0A1S3HJM2"/>
<dbReference type="KEGG" id="lak:106155394"/>
<dbReference type="InterPro" id="IPR008979">
    <property type="entry name" value="Galactose-bd-like_sf"/>
</dbReference>
<dbReference type="GO" id="GO:0042806">
    <property type="term" value="F:fucose binding"/>
    <property type="evidence" value="ECO:0007669"/>
    <property type="project" value="UniProtKB-ARBA"/>
</dbReference>
<protein>
    <submittedName>
        <fullName evidence="11">Uncharacterized protein LOC106155394</fullName>
    </submittedName>
</protein>
<evidence type="ECO:0000256" key="2">
    <source>
        <dbReference type="ARBA" id="ARBA00010147"/>
    </source>
</evidence>
<accession>A0A1S3HJM2</accession>
<dbReference type="AlphaFoldDB" id="A0A1S3HJM2"/>
<dbReference type="GO" id="GO:0001868">
    <property type="term" value="P:regulation of complement activation, lectin pathway"/>
    <property type="evidence" value="ECO:0007669"/>
    <property type="project" value="UniProtKB-ARBA"/>
</dbReference>
<evidence type="ECO:0000256" key="8">
    <source>
        <dbReference type="SAM" id="MobiDB-lite"/>
    </source>
</evidence>
<sequence length="363" mass="37502">MTTDAEGVTTNPGAETVSSSNAGDFTTTATLPPSIHSGTAGPSSTEGLVNGVVTLNPTLESENQVRETTVGATLDIRTDAGTTVGTTLARGSPASSEEILTSSEDSSTTSTTPVASTGCACQTPEPTSDTGDIRLLFVDGETGNLPDLAFGKAANQSSTYGDDVAANVLDGAESTCSRTLAGPGAWWMVDLGTEATIHNVIVSDAQTGAFQVRVGSSFGSGAVISEEFSFCGNFQGTNSLNGTTVTCVGPMWGRYVAILPANSQDSTSVRLCEVRVQGQPIVQNALFKRKGQGVRSGDILKVANTRILSECGVLCLNHYGCGSFNVKPVGAGIRLLQCELVAGEKNTDELESSEQSDYYILVN</sequence>
<evidence type="ECO:0000256" key="6">
    <source>
        <dbReference type="ARBA" id="ARBA00022837"/>
    </source>
</evidence>
<keyword evidence="7" id="KW-1015">Disulfide bond</keyword>
<evidence type="ECO:0000256" key="4">
    <source>
        <dbReference type="ARBA" id="ARBA00022723"/>
    </source>
</evidence>
<dbReference type="GO" id="GO:0010185">
    <property type="term" value="P:regulation of cellular defense response"/>
    <property type="evidence" value="ECO:0007669"/>
    <property type="project" value="UniProtKB-ARBA"/>
</dbReference>
<dbReference type="SUPFAM" id="SSF49785">
    <property type="entry name" value="Galactose-binding domain-like"/>
    <property type="match status" value="1"/>
</dbReference>
<keyword evidence="6" id="KW-0106">Calcium</keyword>
<dbReference type="GO" id="GO:0046872">
    <property type="term" value="F:metal ion binding"/>
    <property type="evidence" value="ECO:0007669"/>
    <property type="project" value="UniProtKB-KW"/>
</dbReference>
<comment type="subunit">
    <text evidence="3">Homotrimer.</text>
</comment>
<evidence type="ECO:0000256" key="5">
    <source>
        <dbReference type="ARBA" id="ARBA00022734"/>
    </source>
</evidence>